<keyword evidence="1" id="KW-0732">Signal</keyword>
<evidence type="ECO:0000259" key="2">
    <source>
        <dbReference type="Pfam" id="PF14534"/>
    </source>
</evidence>
<dbReference type="SUPFAM" id="SSF54427">
    <property type="entry name" value="NTF2-like"/>
    <property type="match status" value="1"/>
</dbReference>
<gene>
    <name evidence="3" type="ORF">FHS27_003497</name>
</gene>
<comment type="caution">
    <text evidence="3">The sequence shown here is derived from an EMBL/GenBank/DDBJ whole genome shotgun (WGS) entry which is preliminary data.</text>
</comment>
<feature type="signal peptide" evidence="1">
    <location>
        <begin position="1"/>
        <end position="25"/>
    </location>
</feature>
<dbReference type="EMBL" id="JACHXU010000011">
    <property type="protein sequence ID" value="MBB3207672.1"/>
    <property type="molecule type" value="Genomic_DNA"/>
</dbReference>
<dbReference type="NCBIfam" id="TIGR02246">
    <property type="entry name" value="SgcJ/EcaC family oxidoreductase"/>
    <property type="match status" value="1"/>
</dbReference>
<name>A0A7W5E0N9_9BACT</name>
<feature type="domain" description="DUF4440" evidence="2">
    <location>
        <begin position="33"/>
        <end position="137"/>
    </location>
</feature>
<dbReference type="Proteomes" id="UP000536179">
    <property type="component" value="Unassembled WGS sequence"/>
</dbReference>
<feature type="chain" id="PRO_5030786403" evidence="1">
    <location>
        <begin position="26"/>
        <end position="303"/>
    </location>
</feature>
<dbReference type="InterPro" id="IPR032710">
    <property type="entry name" value="NTF2-like_dom_sf"/>
</dbReference>
<accession>A0A7W5E0N9</accession>
<protein>
    <submittedName>
        <fullName evidence="3">Uncharacterized protein (TIGR02246 family)</fullName>
    </submittedName>
</protein>
<reference evidence="3 4" key="1">
    <citation type="submission" date="2020-08" db="EMBL/GenBank/DDBJ databases">
        <title>Genomic Encyclopedia of Type Strains, Phase III (KMG-III): the genomes of soil and plant-associated and newly described type strains.</title>
        <authorList>
            <person name="Whitman W."/>
        </authorList>
    </citation>
    <scope>NUCLEOTIDE SEQUENCE [LARGE SCALE GENOMIC DNA]</scope>
    <source>
        <strain evidence="3 4">CECT 8075</strain>
    </source>
</reference>
<dbReference type="Gene3D" id="3.10.450.50">
    <property type="match status" value="1"/>
</dbReference>
<dbReference type="Pfam" id="PF14534">
    <property type="entry name" value="DUF4440"/>
    <property type="match status" value="1"/>
</dbReference>
<dbReference type="AlphaFoldDB" id="A0A7W5E0N9"/>
<dbReference type="InterPro" id="IPR027843">
    <property type="entry name" value="DUF4440"/>
</dbReference>
<organism evidence="3 4">
    <name type="scientific">Aporhodopirellula rubra</name>
    <dbReference type="NCBI Taxonomy" id="980271"/>
    <lineage>
        <taxon>Bacteria</taxon>
        <taxon>Pseudomonadati</taxon>
        <taxon>Planctomycetota</taxon>
        <taxon>Planctomycetia</taxon>
        <taxon>Pirellulales</taxon>
        <taxon>Pirellulaceae</taxon>
        <taxon>Aporhodopirellula</taxon>
    </lineage>
</organism>
<dbReference type="InterPro" id="IPR011944">
    <property type="entry name" value="Steroid_delta5-4_isomerase"/>
</dbReference>
<dbReference type="RefSeq" id="WP_246419918.1">
    <property type="nucleotide sequence ID" value="NZ_JACHXU010000011.1"/>
</dbReference>
<evidence type="ECO:0000313" key="4">
    <source>
        <dbReference type="Proteomes" id="UP000536179"/>
    </source>
</evidence>
<proteinExistence type="predicted"/>
<keyword evidence="4" id="KW-1185">Reference proteome</keyword>
<evidence type="ECO:0000313" key="3">
    <source>
        <dbReference type="EMBL" id="MBB3207672.1"/>
    </source>
</evidence>
<sequence>MRNRTICFLMAMLLGGLAGDRFAIADDSVGLAIREYVKAFNAKDADALRNMWAENATYMDHEFAERTDGREDIMTAIEDVFTRPESVMLSGTVDHVRMVTDSVAQVEGKVMVTVGEEDPKGTQFTAILVKSDDRWVIDSMDEFEIPQPSSPDALSQLDWMIGTWRDDSGDVLVRSTVRASDNGAFLIRSFEADDEQGGKTNSTQVIAWDPRQQTIRSWTFNADGSFGDGQWSKSGDQWLIKSTQTLSDGRSASGTYVITMRSEDEFAINLVGHEIEGVPQPSLLSEVIVRREVATTDSVSASE</sequence>
<evidence type="ECO:0000256" key="1">
    <source>
        <dbReference type="SAM" id="SignalP"/>
    </source>
</evidence>